<organism evidence="8 9">
    <name type="scientific">Halopseudomonas xinjiangensis</name>
    <dbReference type="NCBI Taxonomy" id="487184"/>
    <lineage>
        <taxon>Bacteria</taxon>
        <taxon>Pseudomonadati</taxon>
        <taxon>Pseudomonadota</taxon>
        <taxon>Gammaproteobacteria</taxon>
        <taxon>Pseudomonadales</taxon>
        <taxon>Pseudomonadaceae</taxon>
        <taxon>Halopseudomonas</taxon>
    </lineage>
</organism>
<keyword evidence="9" id="KW-1185">Reference proteome</keyword>
<reference evidence="9" key="1">
    <citation type="submission" date="2016-10" db="EMBL/GenBank/DDBJ databases">
        <authorList>
            <person name="Varghese N."/>
            <person name="Submissions S."/>
        </authorList>
    </citation>
    <scope>NUCLEOTIDE SEQUENCE [LARGE SCALE GENOMIC DNA]</scope>
    <source>
        <strain evidence="9">NRRL B-51270</strain>
    </source>
</reference>
<sequence length="87" mass="9724">MTMSDVTIYSSDFCPFCIRAKHLLDAKKVDYREIRVDGKPDVRAEMTRLAGGRTSVPQIWINDHHVGGCDQLMALERAGKLDAMLTG</sequence>
<keyword evidence="4" id="KW-1015">Disulfide bond</keyword>
<feature type="domain" description="Glutaredoxin" evidence="7">
    <location>
        <begin position="6"/>
        <end position="66"/>
    </location>
</feature>
<name>A0A1H1YL00_9GAMM</name>
<dbReference type="NCBIfam" id="TIGR02181">
    <property type="entry name" value="GRX_bact"/>
    <property type="match status" value="1"/>
</dbReference>
<proteinExistence type="inferred from homology"/>
<evidence type="ECO:0000256" key="1">
    <source>
        <dbReference type="ARBA" id="ARBA00007787"/>
    </source>
</evidence>
<evidence type="ECO:0000313" key="8">
    <source>
        <dbReference type="EMBL" id="SDT22031.1"/>
    </source>
</evidence>
<gene>
    <name evidence="8" type="ORF">SAMN05216421_3190</name>
</gene>
<dbReference type="GO" id="GO:0045454">
    <property type="term" value="P:cell redox homeostasis"/>
    <property type="evidence" value="ECO:0007669"/>
    <property type="project" value="InterPro"/>
</dbReference>
<evidence type="ECO:0000256" key="2">
    <source>
        <dbReference type="ARBA" id="ARBA00022448"/>
    </source>
</evidence>
<keyword evidence="6" id="KW-0963">Cytoplasm</keyword>
<dbReference type="Proteomes" id="UP000243207">
    <property type="component" value="Chromosome I"/>
</dbReference>
<dbReference type="Pfam" id="PF00462">
    <property type="entry name" value="Glutaredoxin"/>
    <property type="match status" value="1"/>
</dbReference>
<dbReference type="GO" id="GO:0015038">
    <property type="term" value="F:glutathione disulfide oxidoreductase activity"/>
    <property type="evidence" value="ECO:0007669"/>
    <property type="project" value="UniProtKB-UniRule"/>
</dbReference>
<dbReference type="InterPro" id="IPR014025">
    <property type="entry name" value="Glutaredoxin_subgr"/>
</dbReference>
<dbReference type="STRING" id="487184.SAMN05216421_3190"/>
<evidence type="ECO:0000313" key="9">
    <source>
        <dbReference type="Proteomes" id="UP000243207"/>
    </source>
</evidence>
<dbReference type="PANTHER" id="PTHR45694:SF18">
    <property type="entry name" value="GLUTAREDOXIN-1-RELATED"/>
    <property type="match status" value="1"/>
</dbReference>
<evidence type="ECO:0000256" key="3">
    <source>
        <dbReference type="ARBA" id="ARBA00022982"/>
    </source>
</evidence>
<dbReference type="GO" id="GO:0005737">
    <property type="term" value="C:cytoplasm"/>
    <property type="evidence" value="ECO:0007669"/>
    <property type="project" value="TreeGrafter"/>
</dbReference>
<dbReference type="PROSITE" id="PS00195">
    <property type="entry name" value="GLUTAREDOXIN_1"/>
    <property type="match status" value="1"/>
</dbReference>
<dbReference type="CDD" id="cd03418">
    <property type="entry name" value="GRX_GRXb_1_3_like"/>
    <property type="match status" value="1"/>
</dbReference>
<protein>
    <recommendedName>
        <fullName evidence="6">Glutaredoxin</fullName>
    </recommendedName>
</protein>
<evidence type="ECO:0000256" key="5">
    <source>
        <dbReference type="ARBA" id="ARBA00023284"/>
    </source>
</evidence>
<dbReference type="InterPro" id="IPR011767">
    <property type="entry name" value="GLR_AS"/>
</dbReference>
<dbReference type="InterPro" id="IPR036249">
    <property type="entry name" value="Thioredoxin-like_sf"/>
</dbReference>
<dbReference type="PROSITE" id="PS51354">
    <property type="entry name" value="GLUTAREDOXIN_2"/>
    <property type="match status" value="1"/>
</dbReference>
<keyword evidence="5 6" id="KW-0676">Redox-active center</keyword>
<dbReference type="InterPro" id="IPR011900">
    <property type="entry name" value="GRX_bact"/>
</dbReference>
<comment type="function">
    <text evidence="6">Has a glutathione-disulfide oxidoreductase activity in the presence of NADPH and glutathione reductase. Reduces low molecular weight disulfides and proteins.</text>
</comment>
<dbReference type="EMBL" id="LT629736">
    <property type="protein sequence ID" value="SDT22031.1"/>
    <property type="molecule type" value="Genomic_DNA"/>
</dbReference>
<evidence type="ECO:0000256" key="4">
    <source>
        <dbReference type="ARBA" id="ARBA00023157"/>
    </source>
</evidence>
<keyword evidence="2 6" id="KW-0813">Transport</keyword>
<dbReference type="GO" id="GO:0034599">
    <property type="term" value="P:cellular response to oxidative stress"/>
    <property type="evidence" value="ECO:0007669"/>
    <property type="project" value="TreeGrafter"/>
</dbReference>
<dbReference type="AlphaFoldDB" id="A0A1H1YL00"/>
<dbReference type="PANTHER" id="PTHR45694">
    <property type="entry name" value="GLUTAREDOXIN 2"/>
    <property type="match status" value="1"/>
</dbReference>
<accession>A0A1H1YL00</accession>
<comment type="similarity">
    <text evidence="1 6">Belongs to the glutaredoxin family.</text>
</comment>
<keyword evidence="3 6" id="KW-0249">Electron transport</keyword>
<dbReference type="InterPro" id="IPR002109">
    <property type="entry name" value="Glutaredoxin"/>
</dbReference>
<evidence type="ECO:0000256" key="6">
    <source>
        <dbReference type="RuleBase" id="RU364065"/>
    </source>
</evidence>
<evidence type="ECO:0000259" key="7">
    <source>
        <dbReference type="Pfam" id="PF00462"/>
    </source>
</evidence>
<dbReference type="PRINTS" id="PR00160">
    <property type="entry name" value="GLUTAREDOXIN"/>
</dbReference>
<dbReference type="SUPFAM" id="SSF52833">
    <property type="entry name" value="Thioredoxin-like"/>
    <property type="match status" value="1"/>
</dbReference>
<dbReference type="Gene3D" id="3.40.30.10">
    <property type="entry name" value="Glutaredoxin"/>
    <property type="match status" value="1"/>
</dbReference>